<comment type="subunit">
    <text evidence="9">Homotetramer.</text>
</comment>
<feature type="active site" evidence="9 10">
    <location>
        <position position="148"/>
    </location>
</feature>
<reference evidence="12 13" key="1">
    <citation type="submission" date="2024-09" db="EMBL/GenBank/DDBJ databases">
        <authorList>
            <person name="Sun Q."/>
            <person name="Mori K."/>
        </authorList>
    </citation>
    <scope>NUCLEOTIDE SEQUENCE [LARGE SCALE GENOMIC DNA]</scope>
    <source>
        <strain evidence="12 13">JCM 15389</strain>
    </source>
</reference>
<dbReference type="NCBIfam" id="NF000584">
    <property type="entry name" value="PRK00009.1"/>
    <property type="match status" value="1"/>
</dbReference>
<comment type="function">
    <text evidence="1 9">Forms oxaloacetate, a four-carbon dicarboxylic acid source for the tricarboxylic acid cycle.</text>
</comment>
<evidence type="ECO:0000256" key="1">
    <source>
        <dbReference type="ARBA" id="ARBA00003670"/>
    </source>
</evidence>
<organism evidence="12 13">
    <name type="scientific">Aciditerrimonas ferrireducens</name>
    <dbReference type="NCBI Taxonomy" id="667306"/>
    <lineage>
        <taxon>Bacteria</taxon>
        <taxon>Bacillati</taxon>
        <taxon>Actinomycetota</taxon>
        <taxon>Acidimicrobiia</taxon>
        <taxon>Acidimicrobiales</taxon>
        <taxon>Acidimicrobiaceae</taxon>
        <taxon>Aciditerrimonas</taxon>
    </lineage>
</organism>
<evidence type="ECO:0000256" key="5">
    <source>
        <dbReference type="ARBA" id="ARBA00022842"/>
    </source>
</evidence>
<dbReference type="Pfam" id="PF00311">
    <property type="entry name" value="PEPcase"/>
    <property type="match status" value="1"/>
</dbReference>
<evidence type="ECO:0000256" key="8">
    <source>
        <dbReference type="ARBA" id="ARBA00048995"/>
    </source>
</evidence>
<evidence type="ECO:0000256" key="9">
    <source>
        <dbReference type="HAMAP-Rule" id="MF_00595"/>
    </source>
</evidence>
<sequence>MGPGSPDDPRTVPSDEAQAALRADVRLLGGLLGEAIARHQGADLLALVERVRWLARAPASNRSAELGRLVGATDLGTAAQLARAFSLYFQLANVAEQVHRVRALEVQTGGPGAWLARSLSRVAEKGSLGALVEALDAGLALRPVLTAHPTEAARRTVLDKLLTIADLLEARHRSGASGVERARTERRLAEVIDLLWQTDELRVARPGPMDELAWSLYHLERLARGIVPDLLEDAAAALAERAGEALTEGVPRPVVQLGSWVGGDRDGNPSVTPEVTRAALLELRERALTLLQEEVELLVRELSPSSALVGVSDELLAQLRAGRAALPEVARRFSVLNAEEPYRLACSFIVERLARTRRRLVGGESQGEGRDYQGPWELEADLAVLARSLEANGGALAARGRLARLRALVRATGFSLAVLDVREHARVFQEALGRVVDEAGDWPVPYGTLARAALRGELDRELGGSRPFGAAGARPCTGGTPGVGSGTEDRGGPASHLLALFTVLAEARRHQGPGQVESVVVSMVEGADDVLAAAVLAKEAGLVDLRRGRAELGIVPLLETLEALRRAGSLLEELLECPAYRRMVALRGQVQEVMVGYSDSNKEAGITTSQWEIYRAQRAMRDVARRHGVRLRVFHGRGGTTGRGGGPTYEAILAQPAGTVAGVLKLTEQGEVVADKYLLPRLARFNLEAALAGALEAAACHREEPWPAETVSRWEQAMEVVSTAAQSAYRSLVEHPALWTYFNQSSPVEELAALPIGSRPVLRPGGEGLAAMRAIPWVFAWNQSRHVVPGFYGLGSGLRAAREAGYGSVLSEMTSEWPFFRSFLANVEMALAKADMEIAGRYVERLVAPEAREPAGLIADEYERAEAELLGLTGAPRLLAGAPLLARTLAVRDAYLLPLHSLQIELLARARSLPAPDEQLARALLRTVNGIAAGLRNTG</sequence>
<keyword evidence="13" id="KW-1185">Reference proteome</keyword>
<dbReference type="HAMAP" id="MF_00595">
    <property type="entry name" value="PEPcase_type1"/>
    <property type="match status" value="1"/>
</dbReference>
<dbReference type="PRINTS" id="PR00150">
    <property type="entry name" value="PEPCARBXLASE"/>
</dbReference>
<keyword evidence="7 9" id="KW-0120">Carbon dioxide fixation</keyword>
<proteinExistence type="inferred from homology"/>
<evidence type="ECO:0000256" key="10">
    <source>
        <dbReference type="PROSITE-ProRule" id="PRU10111"/>
    </source>
</evidence>
<comment type="catalytic activity">
    <reaction evidence="8 9">
        <text>oxaloacetate + phosphate = phosphoenolpyruvate + hydrogencarbonate</text>
        <dbReference type="Rhea" id="RHEA:28370"/>
        <dbReference type="ChEBI" id="CHEBI:16452"/>
        <dbReference type="ChEBI" id="CHEBI:17544"/>
        <dbReference type="ChEBI" id="CHEBI:43474"/>
        <dbReference type="ChEBI" id="CHEBI:58702"/>
        <dbReference type="EC" id="4.1.1.31"/>
    </reaction>
</comment>
<dbReference type="RefSeq" id="WP_377788365.1">
    <property type="nucleotide sequence ID" value="NZ_JBHLYQ010000023.1"/>
</dbReference>
<dbReference type="Gene3D" id="1.20.1440.90">
    <property type="entry name" value="Phosphoenolpyruvate/pyruvate domain"/>
    <property type="match status" value="1"/>
</dbReference>
<evidence type="ECO:0000256" key="3">
    <source>
        <dbReference type="ARBA" id="ARBA00012305"/>
    </source>
</evidence>
<evidence type="ECO:0000256" key="2">
    <source>
        <dbReference type="ARBA" id="ARBA00008346"/>
    </source>
</evidence>
<keyword evidence="6 9" id="KW-0456">Lyase</keyword>
<feature type="region of interest" description="Disordered" evidence="11">
    <location>
        <begin position="469"/>
        <end position="490"/>
    </location>
</feature>
<dbReference type="Proteomes" id="UP001589788">
    <property type="component" value="Unassembled WGS sequence"/>
</dbReference>
<comment type="similarity">
    <text evidence="2 9">Belongs to the PEPCase type 1 family.</text>
</comment>
<evidence type="ECO:0000313" key="13">
    <source>
        <dbReference type="Proteomes" id="UP001589788"/>
    </source>
</evidence>
<comment type="caution">
    <text evidence="12">The sequence shown here is derived from an EMBL/GenBank/DDBJ whole genome shotgun (WGS) entry which is preliminary data.</text>
</comment>
<dbReference type="SUPFAM" id="SSF51621">
    <property type="entry name" value="Phosphoenolpyruvate/pyruvate domain"/>
    <property type="match status" value="1"/>
</dbReference>
<accession>A0ABV6C0Q8</accession>
<evidence type="ECO:0000256" key="4">
    <source>
        <dbReference type="ARBA" id="ARBA00022419"/>
    </source>
</evidence>
<dbReference type="InterPro" id="IPR022805">
    <property type="entry name" value="PEP_COase_bac/pln-type"/>
</dbReference>
<dbReference type="PANTHER" id="PTHR30523:SF6">
    <property type="entry name" value="PHOSPHOENOLPYRUVATE CARBOXYLASE"/>
    <property type="match status" value="1"/>
</dbReference>
<dbReference type="PANTHER" id="PTHR30523">
    <property type="entry name" value="PHOSPHOENOLPYRUVATE CARBOXYLASE"/>
    <property type="match status" value="1"/>
</dbReference>
<dbReference type="InterPro" id="IPR015813">
    <property type="entry name" value="Pyrv/PenolPyrv_kinase-like_dom"/>
</dbReference>
<comment type="cofactor">
    <cofactor evidence="9">
        <name>Mg(2+)</name>
        <dbReference type="ChEBI" id="CHEBI:18420"/>
    </cofactor>
</comment>
<dbReference type="EC" id="4.1.1.31" evidence="3 9"/>
<evidence type="ECO:0000256" key="11">
    <source>
        <dbReference type="SAM" id="MobiDB-lite"/>
    </source>
</evidence>
<evidence type="ECO:0000256" key="7">
    <source>
        <dbReference type="ARBA" id="ARBA00023300"/>
    </source>
</evidence>
<evidence type="ECO:0000313" key="12">
    <source>
        <dbReference type="EMBL" id="MFC0081274.1"/>
    </source>
</evidence>
<gene>
    <name evidence="9 12" type="primary">ppc</name>
    <name evidence="12" type="ORF">ACFFRE_03750</name>
</gene>
<feature type="active site" evidence="9">
    <location>
        <position position="602"/>
    </location>
</feature>
<name>A0ABV6C0Q8_9ACTN</name>
<protein>
    <recommendedName>
        <fullName evidence="4 9">Phosphoenolpyruvate carboxylase</fullName>
        <shortName evidence="9">PEPC</shortName>
        <shortName evidence="9">PEPCase</shortName>
        <ecNumber evidence="3 9">4.1.1.31</ecNumber>
    </recommendedName>
</protein>
<dbReference type="PROSITE" id="PS00781">
    <property type="entry name" value="PEPCASE_1"/>
    <property type="match status" value="1"/>
</dbReference>
<dbReference type="GO" id="GO:0008964">
    <property type="term" value="F:phosphoenolpyruvate carboxylase activity"/>
    <property type="evidence" value="ECO:0007669"/>
    <property type="project" value="UniProtKB-EC"/>
</dbReference>
<evidence type="ECO:0000256" key="6">
    <source>
        <dbReference type="ARBA" id="ARBA00023239"/>
    </source>
</evidence>
<dbReference type="InterPro" id="IPR021135">
    <property type="entry name" value="PEP_COase"/>
</dbReference>
<keyword evidence="5 9" id="KW-0460">Magnesium</keyword>
<dbReference type="InterPro" id="IPR018129">
    <property type="entry name" value="PEP_COase_Lys_AS"/>
</dbReference>
<dbReference type="EMBL" id="JBHLYQ010000023">
    <property type="protein sequence ID" value="MFC0081274.1"/>
    <property type="molecule type" value="Genomic_DNA"/>
</dbReference>